<keyword evidence="9 10" id="KW-0998">Cell outer membrane</keyword>
<reference evidence="15 16" key="1">
    <citation type="submission" date="2017-11" db="EMBL/GenBank/DDBJ databases">
        <title>Rhodohalobacter 15182 sp. nov., isolated from a salt lake.</title>
        <authorList>
            <person name="Han S."/>
        </authorList>
    </citation>
    <scope>NUCLEOTIDE SEQUENCE [LARGE SCALE GENOMIC DNA]</scope>
    <source>
        <strain evidence="15 16">15182</strain>
    </source>
</reference>
<dbReference type="Gene3D" id="2.170.130.10">
    <property type="entry name" value="TonB-dependent receptor, plug domain"/>
    <property type="match status" value="1"/>
</dbReference>
<dbReference type="Pfam" id="PF07715">
    <property type="entry name" value="Plug"/>
    <property type="match status" value="1"/>
</dbReference>
<dbReference type="InterPro" id="IPR039426">
    <property type="entry name" value="TonB-dep_rcpt-like"/>
</dbReference>
<accession>A0A2N0VLW1</accession>
<dbReference type="EMBL" id="PISP01000001">
    <property type="protein sequence ID" value="PKD45183.1"/>
    <property type="molecule type" value="Genomic_DNA"/>
</dbReference>
<feature type="chain" id="PRO_5014800078" description="TonB-dependent receptor" evidence="12">
    <location>
        <begin position="21"/>
        <end position="664"/>
    </location>
</feature>
<dbReference type="GO" id="GO:0009279">
    <property type="term" value="C:cell outer membrane"/>
    <property type="evidence" value="ECO:0007669"/>
    <property type="project" value="UniProtKB-SubCell"/>
</dbReference>
<dbReference type="GO" id="GO:0015344">
    <property type="term" value="F:siderophore uptake transmembrane transporter activity"/>
    <property type="evidence" value="ECO:0007669"/>
    <property type="project" value="TreeGrafter"/>
</dbReference>
<protein>
    <recommendedName>
        <fullName evidence="17">TonB-dependent receptor</fullName>
    </recommendedName>
</protein>
<dbReference type="InterPro" id="IPR036942">
    <property type="entry name" value="Beta-barrel_TonB_sf"/>
</dbReference>
<evidence type="ECO:0000313" key="16">
    <source>
        <dbReference type="Proteomes" id="UP000233398"/>
    </source>
</evidence>
<keyword evidence="16" id="KW-1185">Reference proteome</keyword>
<evidence type="ECO:0000256" key="8">
    <source>
        <dbReference type="ARBA" id="ARBA00023170"/>
    </source>
</evidence>
<comment type="similarity">
    <text evidence="10 11">Belongs to the TonB-dependent receptor family.</text>
</comment>
<keyword evidence="8" id="KW-0675">Receptor</keyword>
<proteinExistence type="inferred from homology"/>
<keyword evidence="4 10" id="KW-0812">Transmembrane</keyword>
<organism evidence="15 16">
    <name type="scientific">Rhodohalobacter barkolensis</name>
    <dbReference type="NCBI Taxonomy" id="2053187"/>
    <lineage>
        <taxon>Bacteria</taxon>
        <taxon>Pseudomonadati</taxon>
        <taxon>Balneolota</taxon>
        <taxon>Balneolia</taxon>
        <taxon>Balneolales</taxon>
        <taxon>Balneolaceae</taxon>
        <taxon>Rhodohalobacter</taxon>
    </lineage>
</organism>
<sequence length="664" mass="74326">MKKIILVFSLTVLFPQLILAQLTAELDSISVTSSRITTSISESGKSVSVITQREIEAMPVTSVDELMRSIPGININARQGFGVQADVGMRGSTFSQVLFMLDNVPLNDPLTAHFNANIPVSLGEIGQIEIIRGPSSASFGADAVGGVVHIKTKMYMQREVSRNGELLSYADADLAYGENNLRIGDLSFELQNNRWRMSTSLRGVYSDGEQLQNPGFDAGVSDQAQYDNYFELANISTSLSYRMNNNWSAYIRGGLDERDFSARYFYTRSEFDESVEQISSRWALAAITRDSGQHRSEMNVSYRNVNDIFDFNSRIGSPVNEHTTDQIFLNLSHQIDLGNFGRSSISDSRIMIGTQLLNKQIESTDRGDHDDRMGGIYAIGSLGWENGLSITASTRLQFDTQNDPELLPQLSMAYNRDKITIRSSMGRAIRIGDFTERFISSEIENLAPLRNIGNPDLKPERSWTYDLGMDWRPTHQTLISPTLFYRTSSNLIDYSLTNSSNINNADNLQPDEDYFYTMNIASSSAAGFELLASQRYRLNSTYSLRTEAGYTYIRTSGNEDEVSKYIANHPKHQLSFTVDAEAGRFRVTSESSYRVRSGETADLISGEVPGDYFVTNLKLQYSPSKIPVSAYVQALNLTNTQYQEILGPPMPGRWMMGGLKVRIR</sequence>
<dbReference type="GO" id="GO:0044718">
    <property type="term" value="P:siderophore transmembrane transport"/>
    <property type="evidence" value="ECO:0007669"/>
    <property type="project" value="TreeGrafter"/>
</dbReference>
<dbReference type="SUPFAM" id="SSF56935">
    <property type="entry name" value="Porins"/>
    <property type="match status" value="1"/>
</dbReference>
<comment type="subcellular location">
    <subcellularLocation>
        <location evidence="1 10">Cell outer membrane</location>
        <topology evidence="1 10">Multi-pass membrane protein</topology>
    </subcellularLocation>
</comment>
<dbReference type="Gene3D" id="2.40.170.20">
    <property type="entry name" value="TonB-dependent receptor, beta-barrel domain"/>
    <property type="match status" value="1"/>
</dbReference>
<evidence type="ECO:0000256" key="9">
    <source>
        <dbReference type="ARBA" id="ARBA00023237"/>
    </source>
</evidence>
<evidence type="ECO:0000259" key="14">
    <source>
        <dbReference type="Pfam" id="PF07715"/>
    </source>
</evidence>
<evidence type="ECO:0000313" key="15">
    <source>
        <dbReference type="EMBL" id="PKD45183.1"/>
    </source>
</evidence>
<feature type="domain" description="TonB-dependent receptor-like beta-barrel" evidence="13">
    <location>
        <begin position="174"/>
        <end position="636"/>
    </location>
</feature>
<evidence type="ECO:0008006" key="17">
    <source>
        <dbReference type="Google" id="ProtNLM"/>
    </source>
</evidence>
<evidence type="ECO:0000256" key="7">
    <source>
        <dbReference type="ARBA" id="ARBA00023136"/>
    </source>
</evidence>
<dbReference type="AlphaFoldDB" id="A0A2N0VLW1"/>
<dbReference type="RefSeq" id="WP_101072740.1">
    <property type="nucleotide sequence ID" value="NZ_PISP01000001.1"/>
</dbReference>
<dbReference type="InterPro" id="IPR037066">
    <property type="entry name" value="Plug_dom_sf"/>
</dbReference>
<dbReference type="InterPro" id="IPR000531">
    <property type="entry name" value="Beta-barrel_TonB"/>
</dbReference>
<dbReference type="PANTHER" id="PTHR30069:SF29">
    <property type="entry name" value="HEMOGLOBIN AND HEMOGLOBIN-HAPTOGLOBIN-BINDING PROTEIN 1-RELATED"/>
    <property type="match status" value="1"/>
</dbReference>
<evidence type="ECO:0000256" key="1">
    <source>
        <dbReference type="ARBA" id="ARBA00004571"/>
    </source>
</evidence>
<evidence type="ECO:0000256" key="12">
    <source>
        <dbReference type="SAM" id="SignalP"/>
    </source>
</evidence>
<keyword evidence="2 10" id="KW-0813">Transport</keyword>
<gene>
    <name evidence="15" type="ORF">CWD77_06970</name>
</gene>
<evidence type="ECO:0000256" key="11">
    <source>
        <dbReference type="RuleBase" id="RU003357"/>
    </source>
</evidence>
<dbReference type="Proteomes" id="UP000233398">
    <property type="component" value="Unassembled WGS sequence"/>
</dbReference>
<evidence type="ECO:0000256" key="5">
    <source>
        <dbReference type="ARBA" id="ARBA00022729"/>
    </source>
</evidence>
<evidence type="ECO:0000256" key="3">
    <source>
        <dbReference type="ARBA" id="ARBA00022452"/>
    </source>
</evidence>
<keyword evidence="5 12" id="KW-0732">Signal</keyword>
<dbReference type="OrthoDB" id="9758472at2"/>
<dbReference type="Pfam" id="PF00593">
    <property type="entry name" value="TonB_dep_Rec_b-barrel"/>
    <property type="match status" value="1"/>
</dbReference>
<dbReference type="PANTHER" id="PTHR30069">
    <property type="entry name" value="TONB-DEPENDENT OUTER MEMBRANE RECEPTOR"/>
    <property type="match status" value="1"/>
</dbReference>
<evidence type="ECO:0000256" key="4">
    <source>
        <dbReference type="ARBA" id="ARBA00022692"/>
    </source>
</evidence>
<keyword evidence="6 11" id="KW-0798">TonB box</keyword>
<keyword evidence="7 10" id="KW-0472">Membrane</keyword>
<dbReference type="PROSITE" id="PS52016">
    <property type="entry name" value="TONB_DEPENDENT_REC_3"/>
    <property type="match status" value="1"/>
</dbReference>
<evidence type="ECO:0000259" key="13">
    <source>
        <dbReference type="Pfam" id="PF00593"/>
    </source>
</evidence>
<evidence type="ECO:0000256" key="2">
    <source>
        <dbReference type="ARBA" id="ARBA00022448"/>
    </source>
</evidence>
<name>A0A2N0VLW1_9BACT</name>
<feature type="domain" description="TonB-dependent receptor plug" evidence="14">
    <location>
        <begin position="41"/>
        <end position="147"/>
    </location>
</feature>
<dbReference type="InterPro" id="IPR012910">
    <property type="entry name" value="Plug_dom"/>
</dbReference>
<keyword evidence="3 10" id="KW-1134">Transmembrane beta strand</keyword>
<feature type="signal peptide" evidence="12">
    <location>
        <begin position="1"/>
        <end position="20"/>
    </location>
</feature>
<comment type="caution">
    <text evidence="15">The sequence shown here is derived from an EMBL/GenBank/DDBJ whole genome shotgun (WGS) entry which is preliminary data.</text>
</comment>
<evidence type="ECO:0000256" key="10">
    <source>
        <dbReference type="PROSITE-ProRule" id="PRU01360"/>
    </source>
</evidence>
<evidence type="ECO:0000256" key="6">
    <source>
        <dbReference type="ARBA" id="ARBA00023077"/>
    </source>
</evidence>